<dbReference type="GO" id="GO:0022857">
    <property type="term" value="F:transmembrane transporter activity"/>
    <property type="evidence" value="ECO:0007669"/>
    <property type="project" value="InterPro"/>
</dbReference>
<organism evidence="7 8">
    <name type="scientific">Brachyspira aalborgi</name>
    <dbReference type="NCBI Taxonomy" id="29522"/>
    <lineage>
        <taxon>Bacteria</taxon>
        <taxon>Pseudomonadati</taxon>
        <taxon>Spirochaetota</taxon>
        <taxon>Spirochaetia</taxon>
        <taxon>Brachyspirales</taxon>
        <taxon>Brachyspiraceae</taxon>
        <taxon>Brachyspira</taxon>
    </lineage>
</organism>
<dbReference type="EMBL" id="SAXU01000001">
    <property type="protein sequence ID" value="TXJ21599.1"/>
    <property type="molecule type" value="Genomic_DNA"/>
</dbReference>
<dbReference type="CDD" id="cd06579">
    <property type="entry name" value="TM_PBP1_transp_AraH_like"/>
    <property type="match status" value="1"/>
</dbReference>
<feature type="transmembrane region" description="Helical" evidence="6">
    <location>
        <begin position="225"/>
        <end position="246"/>
    </location>
</feature>
<protein>
    <submittedName>
        <fullName evidence="7">ABC transporter permease</fullName>
    </submittedName>
</protein>
<evidence type="ECO:0000313" key="8">
    <source>
        <dbReference type="Proteomes" id="UP000324638"/>
    </source>
</evidence>
<gene>
    <name evidence="7" type="ORF">EPJ79_10910</name>
</gene>
<feature type="transmembrane region" description="Helical" evidence="6">
    <location>
        <begin position="308"/>
        <end position="325"/>
    </location>
</feature>
<accession>A0A5C8D830</accession>
<feature type="transmembrane region" description="Helical" evidence="6">
    <location>
        <begin position="121"/>
        <end position="141"/>
    </location>
</feature>
<dbReference type="RefSeq" id="WP_147739510.1">
    <property type="nucleotide sequence ID" value="NZ_SAXU01000001.1"/>
</dbReference>
<keyword evidence="2" id="KW-1003">Cell membrane</keyword>
<name>A0A5C8D830_9SPIR</name>
<keyword evidence="4 6" id="KW-1133">Transmembrane helix</keyword>
<evidence type="ECO:0000256" key="3">
    <source>
        <dbReference type="ARBA" id="ARBA00022692"/>
    </source>
</evidence>
<comment type="caution">
    <text evidence="7">The sequence shown here is derived from an EMBL/GenBank/DDBJ whole genome shotgun (WGS) entry which is preliminary data.</text>
</comment>
<dbReference type="PANTHER" id="PTHR32196">
    <property type="entry name" value="ABC TRANSPORTER PERMEASE PROTEIN YPHD-RELATED-RELATED"/>
    <property type="match status" value="1"/>
</dbReference>
<feature type="transmembrane region" description="Helical" evidence="6">
    <location>
        <begin position="93"/>
        <end position="114"/>
    </location>
</feature>
<comment type="subcellular location">
    <subcellularLocation>
        <location evidence="1">Cell membrane</location>
        <topology evidence="1">Multi-pass membrane protein</topology>
    </subcellularLocation>
</comment>
<dbReference type="AlphaFoldDB" id="A0A5C8D830"/>
<dbReference type="Proteomes" id="UP000324638">
    <property type="component" value="Unassembled WGS sequence"/>
</dbReference>
<reference evidence="7 8" key="1">
    <citation type="journal article" date="1992" name="Lakartidningen">
        <title>[Penicillin V and not amoxicillin is the first choice preparation in acute otitis].</title>
        <authorList>
            <person name="Kamme C."/>
            <person name="Lundgren K."/>
            <person name="Prellner K."/>
        </authorList>
    </citation>
    <scope>NUCLEOTIDE SEQUENCE [LARGE SCALE GENOMIC DNA]</scope>
    <source>
        <strain evidence="7 8">513A</strain>
    </source>
</reference>
<dbReference type="GO" id="GO:0005886">
    <property type="term" value="C:plasma membrane"/>
    <property type="evidence" value="ECO:0007669"/>
    <property type="project" value="UniProtKB-SubCell"/>
</dbReference>
<feature type="transmembrane region" description="Helical" evidence="6">
    <location>
        <begin position="252"/>
        <end position="272"/>
    </location>
</feature>
<sequence length="329" mass="35335">MNKKTLTHFSIRYGFLIIMVLLFIFFSITRPVFLTPSNLLSILLGLTIYAILALGETFPLIVNGMDLSIGAIASLSVMVSSYCMVILELKGYYAIIICLLMGAMIGLINGLLIVKLKIPDLLTTLGMMFLVQGLQLIPSAGRSIGNGMSLPNGETAKGVFDEGFKFLGQGRLFDIIPIPVAFMFIIAVIVFIVLSLTRYGRIFYAIGGNSEAARLVGVNIYKYRILAYIISGFVASFAGIVLAARVGRGDVSSGGTLLMDAIASALIGYAVLGAQKPNPFGTIVGAIFIGMLINGLTMLNVPYYTQDFIKGCVLVTALAFTFGLSKRKS</sequence>
<evidence type="ECO:0000256" key="4">
    <source>
        <dbReference type="ARBA" id="ARBA00022989"/>
    </source>
</evidence>
<keyword evidence="5 6" id="KW-0472">Membrane</keyword>
<evidence type="ECO:0000256" key="2">
    <source>
        <dbReference type="ARBA" id="ARBA00022475"/>
    </source>
</evidence>
<feature type="transmembrane region" description="Helical" evidence="6">
    <location>
        <begin position="175"/>
        <end position="196"/>
    </location>
</feature>
<feature type="transmembrane region" description="Helical" evidence="6">
    <location>
        <begin position="279"/>
        <end position="296"/>
    </location>
</feature>
<feature type="transmembrane region" description="Helical" evidence="6">
    <location>
        <begin position="12"/>
        <end position="33"/>
    </location>
</feature>
<dbReference type="PANTHER" id="PTHR32196:SF72">
    <property type="entry name" value="RIBOSE IMPORT PERMEASE PROTEIN RBSC"/>
    <property type="match status" value="1"/>
</dbReference>
<dbReference type="InterPro" id="IPR001851">
    <property type="entry name" value="ABC_transp_permease"/>
</dbReference>
<proteinExistence type="predicted"/>
<evidence type="ECO:0000313" key="7">
    <source>
        <dbReference type="EMBL" id="TXJ21599.1"/>
    </source>
</evidence>
<evidence type="ECO:0000256" key="1">
    <source>
        <dbReference type="ARBA" id="ARBA00004651"/>
    </source>
</evidence>
<evidence type="ECO:0000256" key="5">
    <source>
        <dbReference type="ARBA" id="ARBA00023136"/>
    </source>
</evidence>
<dbReference type="Pfam" id="PF02653">
    <property type="entry name" value="BPD_transp_2"/>
    <property type="match status" value="1"/>
</dbReference>
<keyword evidence="3 6" id="KW-0812">Transmembrane</keyword>
<feature type="transmembrane region" description="Helical" evidence="6">
    <location>
        <begin position="69"/>
        <end position="87"/>
    </location>
</feature>
<feature type="transmembrane region" description="Helical" evidence="6">
    <location>
        <begin position="39"/>
        <end position="62"/>
    </location>
</feature>
<evidence type="ECO:0000256" key="6">
    <source>
        <dbReference type="SAM" id="Phobius"/>
    </source>
</evidence>